<evidence type="ECO:0000256" key="4">
    <source>
        <dbReference type="RuleBase" id="RU110713"/>
    </source>
</evidence>
<dbReference type="InterPro" id="IPR034751">
    <property type="entry name" value="Yippee"/>
</dbReference>
<reference evidence="6 7" key="1">
    <citation type="submission" date="2022-03" db="EMBL/GenBank/DDBJ databases">
        <authorList>
            <person name="Nunn A."/>
            <person name="Chopra R."/>
            <person name="Nunn A."/>
            <person name="Contreras Garrido A."/>
        </authorList>
    </citation>
    <scope>NUCLEOTIDE SEQUENCE [LARGE SCALE GENOMIC DNA]</scope>
</reference>
<evidence type="ECO:0000256" key="3">
    <source>
        <dbReference type="ARBA" id="ARBA00022833"/>
    </source>
</evidence>
<dbReference type="Proteomes" id="UP000836841">
    <property type="component" value="Chromosome 7"/>
</dbReference>
<name>A0AAU9T0S7_THLAR</name>
<keyword evidence="7" id="KW-1185">Reference proteome</keyword>
<dbReference type="PROSITE" id="PS51792">
    <property type="entry name" value="YIPPEE"/>
    <property type="match status" value="1"/>
</dbReference>
<feature type="domain" description="Yippee" evidence="5">
    <location>
        <begin position="43"/>
        <end position="140"/>
    </location>
</feature>
<dbReference type="EMBL" id="OU466863">
    <property type="protein sequence ID" value="CAH2077745.1"/>
    <property type="molecule type" value="Genomic_DNA"/>
</dbReference>
<dbReference type="GO" id="GO:0046872">
    <property type="term" value="F:metal ion binding"/>
    <property type="evidence" value="ECO:0007669"/>
    <property type="project" value="UniProtKB-KW"/>
</dbReference>
<dbReference type="AlphaFoldDB" id="A0AAU9T0S7"/>
<evidence type="ECO:0000259" key="5">
    <source>
        <dbReference type="PROSITE" id="PS51792"/>
    </source>
</evidence>
<dbReference type="InterPro" id="IPR039058">
    <property type="entry name" value="Yippee_fam"/>
</dbReference>
<organism evidence="6 7">
    <name type="scientific">Thlaspi arvense</name>
    <name type="common">Field penny-cress</name>
    <dbReference type="NCBI Taxonomy" id="13288"/>
    <lineage>
        <taxon>Eukaryota</taxon>
        <taxon>Viridiplantae</taxon>
        <taxon>Streptophyta</taxon>
        <taxon>Embryophyta</taxon>
        <taxon>Tracheophyta</taxon>
        <taxon>Spermatophyta</taxon>
        <taxon>Magnoliopsida</taxon>
        <taxon>eudicotyledons</taxon>
        <taxon>Gunneridae</taxon>
        <taxon>Pentapetalae</taxon>
        <taxon>rosids</taxon>
        <taxon>malvids</taxon>
        <taxon>Brassicales</taxon>
        <taxon>Brassicaceae</taxon>
        <taxon>Thlaspideae</taxon>
        <taxon>Thlaspi</taxon>
    </lineage>
</organism>
<evidence type="ECO:0000313" key="6">
    <source>
        <dbReference type="EMBL" id="CAH2077745.1"/>
    </source>
</evidence>
<evidence type="ECO:0000256" key="1">
    <source>
        <dbReference type="ARBA" id="ARBA00005613"/>
    </source>
</evidence>
<evidence type="ECO:0000313" key="7">
    <source>
        <dbReference type="Proteomes" id="UP000836841"/>
    </source>
</evidence>
<keyword evidence="3" id="KW-0862">Zinc</keyword>
<dbReference type="Pfam" id="PF03226">
    <property type="entry name" value="Yippee-Mis18"/>
    <property type="match status" value="1"/>
</dbReference>
<evidence type="ECO:0000256" key="2">
    <source>
        <dbReference type="ARBA" id="ARBA00022723"/>
    </source>
</evidence>
<comment type="similarity">
    <text evidence="1 4">Belongs to the yippee family.</text>
</comment>
<accession>A0AAU9T0S7</accession>
<gene>
    <name evidence="6" type="ORF">TAV2_LOCUS25035</name>
</gene>
<dbReference type="PANTHER" id="PTHR13848">
    <property type="entry name" value="PROTEIN YIPPEE-LIKE CG15309-RELATED"/>
    <property type="match status" value="1"/>
</dbReference>
<sequence>MKCPTAETSQRTINSTGLSIRTNNLLTPSFLVKSPMGESKTRPTYFCRNCENPLALGEDLISKKFVGASGPAFMFSHAMNVVVGPKIGRKLITGSYVVADVTCSKCGETLGWKYVETFDLKQRYKEGMFVIEKLKLTKNY</sequence>
<proteinExistence type="inferred from homology"/>
<keyword evidence="2" id="KW-0479">Metal-binding</keyword>
<protein>
    <recommendedName>
        <fullName evidence="4">Protein yippee-like</fullName>
    </recommendedName>
</protein>
<dbReference type="InterPro" id="IPR004910">
    <property type="entry name" value="Yippee/Mis18/Cereblon"/>
</dbReference>